<dbReference type="FunFam" id="1.10.1520.10:FF:000023">
    <property type="entry name" value="Endoribonuclease dcr-1"/>
    <property type="match status" value="1"/>
</dbReference>
<organism evidence="29 30">
    <name type="scientific">Sinocyclocheilus rhinocerous</name>
    <dbReference type="NCBI Taxonomy" id="307959"/>
    <lineage>
        <taxon>Eukaryota</taxon>
        <taxon>Metazoa</taxon>
        <taxon>Chordata</taxon>
        <taxon>Craniata</taxon>
        <taxon>Vertebrata</taxon>
        <taxon>Euteleostomi</taxon>
        <taxon>Actinopterygii</taxon>
        <taxon>Neopterygii</taxon>
        <taxon>Teleostei</taxon>
        <taxon>Ostariophysi</taxon>
        <taxon>Cypriniformes</taxon>
        <taxon>Cyprinidae</taxon>
        <taxon>Cyprininae</taxon>
        <taxon>Sinocyclocheilus</taxon>
    </lineage>
</organism>
<dbReference type="Pfam" id="PF00271">
    <property type="entry name" value="Helicase_C"/>
    <property type="match status" value="1"/>
</dbReference>
<evidence type="ECO:0000256" key="8">
    <source>
        <dbReference type="ARBA" id="ARBA00022722"/>
    </source>
</evidence>
<dbReference type="InterPro" id="IPR027417">
    <property type="entry name" value="P-loop_NTPase"/>
</dbReference>
<dbReference type="SUPFAM" id="SSF52540">
    <property type="entry name" value="P-loop containing nucleoside triphosphate hydrolases"/>
    <property type="match status" value="1"/>
</dbReference>
<evidence type="ECO:0000256" key="9">
    <source>
        <dbReference type="ARBA" id="ARBA00022723"/>
    </source>
</evidence>
<dbReference type="InterPro" id="IPR044441">
    <property type="entry name" value="DICER_DSRM"/>
</dbReference>
<dbReference type="InterPro" id="IPR048513">
    <property type="entry name" value="Dicer_PBD"/>
</dbReference>
<dbReference type="Pfam" id="PF20932">
    <property type="entry name" value="Dicer_dsRBD"/>
    <property type="match status" value="1"/>
</dbReference>
<dbReference type="PROSITE" id="PS50142">
    <property type="entry name" value="RNASE_3_2"/>
    <property type="match status" value="2"/>
</dbReference>
<evidence type="ECO:0000259" key="24">
    <source>
        <dbReference type="PROSITE" id="PS50142"/>
    </source>
</evidence>
<dbReference type="CDD" id="cd00593">
    <property type="entry name" value="RIBOc"/>
    <property type="match status" value="2"/>
</dbReference>
<feature type="compositionally biased region" description="Polar residues" evidence="22">
    <location>
        <begin position="1037"/>
        <end position="1048"/>
    </location>
</feature>
<keyword evidence="10" id="KW-0677">Repeat</keyword>
<dbReference type="EC" id="3.1.26.3" evidence="5"/>
<dbReference type="FunFam" id="3.40.50.300:FF:000588">
    <property type="entry name" value="Endoribonuclease Dicer isoform 1"/>
    <property type="match status" value="1"/>
</dbReference>
<keyword evidence="15" id="KW-0067">ATP-binding</keyword>
<dbReference type="GO" id="GO:0031054">
    <property type="term" value="P:pre-miRNA processing"/>
    <property type="evidence" value="ECO:0007669"/>
    <property type="project" value="InterPro"/>
</dbReference>
<dbReference type="GO" id="GO:0070578">
    <property type="term" value="C:RISC-loading complex"/>
    <property type="evidence" value="ECO:0007669"/>
    <property type="project" value="TreeGrafter"/>
</dbReference>
<evidence type="ECO:0000256" key="13">
    <source>
        <dbReference type="ARBA" id="ARBA00022801"/>
    </source>
</evidence>
<dbReference type="SMART" id="SM00949">
    <property type="entry name" value="PAZ"/>
    <property type="match status" value="1"/>
</dbReference>
<evidence type="ECO:0000256" key="6">
    <source>
        <dbReference type="ARBA" id="ARBA00022490"/>
    </source>
</evidence>
<evidence type="ECO:0000313" key="29">
    <source>
        <dbReference type="Ensembl" id="ENSSRHP00000022199.1"/>
    </source>
</evidence>
<dbReference type="InterPro" id="IPR036389">
    <property type="entry name" value="RNase_III_sf"/>
</dbReference>
<dbReference type="InterPro" id="IPR048512">
    <property type="entry name" value="Dicer_platform"/>
</dbReference>
<gene>
    <name evidence="29" type="primary">dicer1</name>
</gene>
<dbReference type="GO" id="GO:0005524">
    <property type="term" value="F:ATP binding"/>
    <property type="evidence" value="ECO:0007669"/>
    <property type="project" value="UniProtKB-KW"/>
</dbReference>
<evidence type="ECO:0000256" key="11">
    <source>
        <dbReference type="ARBA" id="ARBA00022741"/>
    </source>
</evidence>
<dbReference type="Pfam" id="PF20930">
    <property type="entry name" value="Dicer_PBD"/>
    <property type="match status" value="1"/>
</dbReference>
<keyword evidence="19" id="KW-0464">Manganese</keyword>
<keyword evidence="30" id="KW-1185">Reference proteome</keyword>
<dbReference type="Pfam" id="PF03368">
    <property type="entry name" value="Dicer_dimer"/>
    <property type="match status" value="1"/>
</dbReference>
<dbReference type="InterPro" id="IPR014001">
    <property type="entry name" value="Helicase_ATP-bd"/>
</dbReference>
<keyword evidence="17 21" id="KW-0694">RNA-binding</keyword>
<keyword evidence="11" id="KW-0547">Nucleotide-binding</keyword>
<dbReference type="CDD" id="cd18034">
    <property type="entry name" value="DEXHc_dicer"/>
    <property type="match status" value="1"/>
</dbReference>
<dbReference type="FunFam" id="2.170.260.10:FF:000002">
    <property type="entry name" value="Putative Endoribonuclease Dicer"/>
    <property type="match status" value="1"/>
</dbReference>
<dbReference type="GO" id="GO:0004386">
    <property type="term" value="F:helicase activity"/>
    <property type="evidence" value="ECO:0007669"/>
    <property type="project" value="UniProtKB-KW"/>
</dbReference>
<dbReference type="GO" id="GO:0005634">
    <property type="term" value="C:nucleus"/>
    <property type="evidence" value="ECO:0007669"/>
    <property type="project" value="TreeGrafter"/>
</dbReference>
<feature type="domain" description="RNase III" evidence="24">
    <location>
        <begin position="1130"/>
        <end position="1206"/>
    </location>
</feature>
<dbReference type="PROSITE" id="PS51192">
    <property type="entry name" value="HELICASE_ATP_BIND_1"/>
    <property type="match status" value="1"/>
</dbReference>
<dbReference type="GO" id="GO:0006309">
    <property type="term" value="P:apoptotic DNA fragmentation"/>
    <property type="evidence" value="ECO:0007669"/>
    <property type="project" value="TreeGrafter"/>
</dbReference>
<evidence type="ECO:0000256" key="16">
    <source>
        <dbReference type="ARBA" id="ARBA00022842"/>
    </source>
</evidence>
<evidence type="ECO:0000256" key="22">
    <source>
        <dbReference type="SAM" id="MobiDB-lite"/>
    </source>
</evidence>
<protein>
    <recommendedName>
        <fullName evidence="5">ribonuclease III</fullName>
        <ecNumber evidence="5">3.1.26.3</ecNumber>
    </recommendedName>
</protein>
<evidence type="ECO:0000259" key="27">
    <source>
        <dbReference type="PROSITE" id="PS51194"/>
    </source>
</evidence>
<dbReference type="FunFam" id="1.10.1520.10:FF:000005">
    <property type="entry name" value="Putative endoribonuclease dicer"/>
    <property type="match status" value="1"/>
</dbReference>
<dbReference type="FunFam" id="3.30.160.380:FF:000002">
    <property type="entry name" value="Endoribonuclease Dicer isoform 1"/>
    <property type="match status" value="1"/>
</dbReference>
<evidence type="ECO:0000256" key="12">
    <source>
        <dbReference type="ARBA" id="ARBA00022759"/>
    </source>
</evidence>
<evidence type="ECO:0000259" key="23">
    <source>
        <dbReference type="PROSITE" id="PS50137"/>
    </source>
</evidence>
<feature type="compositionally biased region" description="Acidic residues" evidence="22">
    <location>
        <begin position="1246"/>
        <end position="1259"/>
    </location>
</feature>
<dbReference type="GO" id="GO:0046872">
    <property type="term" value="F:metal ion binding"/>
    <property type="evidence" value="ECO:0007669"/>
    <property type="project" value="UniProtKB-KW"/>
</dbReference>
<keyword evidence="12" id="KW-0255">Endonuclease</keyword>
<dbReference type="Pfam" id="PF00270">
    <property type="entry name" value="DEAD"/>
    <property type="match status" value="1"/>
</dbReference>
<name>A0A673H9B3_9TELE</name>
<dbReference type="PROSITE" id="PS51327">
    <property type="entry name" value="DICER_DSRBF"/>
    <property type="match status" value="1"/>
</dbReference>
<dbReference type="SMART" id="SM00358">
    <property type="entry name" value="DSRM"/>
    <property type="match status" value="1"/>
</dbReference>
<dbReference type="CDD" id="cd02843">
    <property type="entry name" value="PAZ_dicer_like"/>
    <property type="match status" value="1"/>
</dbReference>
<keyword evidence="6" id="KW-0963">Cytoplasm</keyword>
<dbReference type="GO" id="GO:0004525">
    <property type="term" value="F:ribonuclease III activity"/>
    <property type="evidence" value="ECO:0007669"/>
    <property type="project" value="UniProtKB-EC"/>
</dbReference>
<feature type="domain" description="Dicer dsRNA-binding fold" evidence="28">
    <location>
        <begin position="455"/>
        <end position="545"/>
    </location>
</feature>
<keyword evidence="18" id="KW-0943">RNA-mediated gene silencing</keyword>
<sequence length="1728" mass="194800">MAGLQLVTPASSPMGPFFGLPWQQEAIHDNIYTPRKYQVELLEAALEHNTIVCLNTGSGKTFIAVLLIKELSHQIRGEDGKRTVFLVNAASSVVQQASTVRTHSDLQVGDYMSEDMTSWPEEMWNREMMENQVLVMTCHIFFHVLKNGVLPLSKINLLVFDECHLAITDHPYREIMKVCEGCPGCPRILGLTASILNGKCGPCDLEEKIQNLEKILQSSAETATDLVVLDRYASQPREVVLDCGLYQDQSGLSERLLNELDEALHFLNDCNLSAHREDRDPTFISKQEAGKQDPELAYISSNFITGHSIGKNQPRNKQMEVEFRKQEEVLRKFRAHETNLLIATSIVEEGVDIPKCNLVVRFDLPTEYRSYVQSKGRARAPVSNYIMLADSERTKTFEEDLKTYKAIEKILRNKCSKSAECSDFELEPVTDDDNVLPPYVLRSEDGGPRVTINTAIGHINRYCARLPSDPFTHLAPKCKTVELKTGGYQSTLFLPINSPLRVPGPTMNCARLAEKAVALLCCEKLHKIGELDDHLMPVGKETVKYEEELDLHDEEETNVPGRPGSTKRRQCYPKAIPECLRGCYPVPEQPCYLYVIGMVLTTPLPDELNFRRRKLYPPEDTTRCFGILTAKPIPRIPHFPVYTRSGEVTISIELQKSDFTLSAEQLELITRLHQYIFSHILRLEKPALEFKPVEADSAYCILPLNIVEDSNTLDLDFKFMEDIEKSEARIGIPNTQYTKKNPFIFKLEDYQDAVIIPRYRNFDQPHRFYVADVYTDLTPLSKFPSPEYETFAEYYKTKYNLDLSNVNQPLLDVDHTSSRLNLLTPRHLNQKGKALPLSSAEKRKAKWEIIIPELIPELCAIHPIPASLWRKAVCLPSILYRLHCLLTAEELRSQTAIDAGVGAQTLPPDFRYPNLDFGWKKSIDSKSFISCPSACMEDDDHCKHGTSSDSDHTAQEGCSTEASQPPEGALPCENCNTPDEKLETHPVLPVTDLQTPNKDKSDCVCSRNLNGTRSDSDNLPHRRDICQCSQLGPLESDLSTQTTTSVSVRPSLAGEPQPQPSDECTPGRNSDLCEGHVKKPTSDCCPKPEMATSTTAPSEVSSEVSDVTSTLACTGPAWDSPKTLGPNPGLILQALTLSNASDGFNLERLEMLGDSFLKHAITTYLFCTYPDAHEGRLSYMRSKKVSNCNLYRLGKKKGLPSRMVVSIFDPPVNWLPPGYVVNQDKSSTDKWDSDENKDLANGKASDDEDDDDEAEDVEVEPSKEEVNVEDELEYYYEHIRFIDNMLIGSGAFGKKISLQPAEPGCEWKAPKKAHNSHFSPDGGTDEFDYSSWDAMCYLDPSKAGEEDDFVVGFWNPSEENCGTDIGKQSISYDLHTEQCIADKSIADCVEALMGCYLTSCGERAAQLFLCSLGLKVLPAEKQSSGGSAKLQYGWLKIPPRCMFDHPDAERTLNHLISGFENFEKKINYTFKNKAYLLQAFTHASYHYNTITDCYQRLEFLGDAILDYLITKHLYEDPRQHSPGVLTDLRSALVNNTIFASLAVKYDYHKYFKAVSPELFHVIDDFVQFQLEKNEMQGMDSELRRSEEDEEKEEDIEVPKAMGDIFESLAGAIYMDSGMSLETVWQVYYPMMRPLIEKFSANVPRSPVRELLEMEPETAKFSPAERTYDGKVRVTVEVVGKGKFKGVGRSYRIAKSAAARRALRSLKANKYTQYTHIYYVNKNFYFGCD</sequence>
<keyword evidence="9" id="KW-0479">Metal-binding</keyword>
<dbReference type="InterPro" id="IPR036085">
    <property type="entry name" value="PAZ_dom_sf"/>
</dbReference>
<comment type="catalytic activity">
    <reaction evidence="1">
        <text>Endonucleolytic cleavage to 5'-phosphomonoester.</text>
        <dbReference type="EC" id="3.1.26.3"/>
    </reaction>
</comment>
<evidence type="ECO:0000256" key="15">
    <source>
        <dbReference type="ARBA" id="ARBA00022840"/>
    </source>
</evidence>
<dbReference type="Gene3D" id="3.30.160.20">
    <property type="match status" value="1"/>
</dbReference>
<feature type="domain" description="Helicase C-terminal" evidence="27">
    <location>
        <begin position="252"/>
        <end position="427"/>
    </location>
</feature>
<dbReference type="Gene3D" id="1.10.1520.10">
    <property type="entry name" value="Ribonuclease III domain"/>
    <property type="match status" value="2"/>
</dbReference>
<keyword evidence="8" id="KW-0540">Nuclease</keyword>
<dbReference type="InterPro" id="IPR005034">
    <property type="entry name" value="Dicer_dimerisation"/>
</dbReference>
<evidence type="ECO:0000256" key="10">
    <source>
        <dbReference type="ARBA" id="ARBA00022737"/>
    </source>
</evidence>
<comment type="subcellular location">
    <subcellularLocation>
        <location evidence="4">Cytoplasm</location>
    </subcellularLocation>
</comment>
<feature type="domain" description="PAZ" evidence="25">
    <location>
        <begin position="718"/>
        <end position="863"/>
    </location>
</feature>
<dbReference type="GO" id="GO:0003723">
    <property type="term" value="F:RNA binding"/>
    <property type="evidence" value="ECO:0007669"/>
    <property type="project" value="UniProtKB-UniRule"/>
</dbReference>
<dbReference type="Ensembl" id="ENSSRHT00000022884.1">
    <property type="protein sequence ID" value="ENSSRHP00000022199.1"/>
    <property type="gene ID" value="ENSSRHG00000010682.1"/>
</dbReference>
<evidence type="ECO:0000256" key="3">
    <source>
        <dbReference type="ARBA" id="ARBA00001946"/>
    </source>
</evidence>
<reference evidence="29" key="1">
    <citation type="submission" date="2025-08" db="UniProtKB">
        <authorList>
            <consortium name="Ensembl"/>
        </authorList>
    </citation>
    <scope>IDENTIFICATION</scope>
</reference>
<dbReference type="SMART" id="SM00490">
    <property type="entry name" value="HELICc"/>
    <property type="match status" value="1"/>
</dbReference>
<feature type="compositionally biased region" description="Basic and acidic residues" evidence="22">
    <location>
        <begin position="1071"/>
        <end position="1081"/>
    </location>
</feature>
<dbReference type="PANTHER" id="PTHR14950">
    <property type="entry name" value="DICER-RELATED"/>
    <property type="match status" value="1"/>
</dbReference>
<keyword evidence="16" id="KW-0460">Magnesium</keyword>
<dbReference type="InterPro" id="IPR003100">
    <property type="entry name" value="PAZ_dom"/>
</dbReference>
<evidence type="ECO:0000256" key="19">
    <source>
        <dbReference type="ARBA" id="ARBA00023211"/>
    </source>
</evidence>
<evidence type="ECO:0000259" key="26">
    <source>
        <dbReference type="PROSITE" id="PS51192"/>
    </source>
</evidence>
<dbReference type="InterPro" id="IPR038248">
    <property type="entry name" value="Dicer_dimer_sf"/>
</dbReference>
<dbReference type="GO" id="GO:0004530">
    <property type="term" value="F:deoxyribonuclease I activity"/>
    <property type="evidence" value="ECO:0007669"/>
    <property type="project" value="TreeGrafter"/>
</dbReference>
<comment type="cofactor">
    <cofactor evidence="2">
        <name>Mn(2+)</name>
        <dbReference type="ChEBI" id="CHEBI:29035"/>
    </cofactor>
</comment>
<evidence type="ECO:0000259" key="25">
    <source>
        <dbReference type="PROSITE" id="PS50821"/>
    </source>
</evidence>
<dbReference type="InterPro" id="IPR001650">
    <property type="entry name" value="Helicase_C-like"/>
</dbReference>
<evidence type="ECO:0000256" key="17">
    <source>
        <dbReference type="ARBA" id="ARBA00022884"/>
    </source>
</evidence>
<dbReference type="GO" id="GO:0005737">
    <property type="term" value="C:cytoplasm"/>
    <property type="evidence" value="ECO:0007669"/>
    <property type="project" value="UniProtKB-SubCell"/>
</dbReference>
<dbReference type="InterPro" id="IPR014720">
    <property type="entry name" value="dsRBD_dom"/>
</dbReference>
<dbReference type="PROSITE" id="PS50821">
    <property type="entry name" value="PAZ"/>
    <property type="match status" value="1"/>
</dbReference>
<dbReference type="Pfam" id="PF20931">
    <property type="entry name" value="Dicer_platform"/>
    <property type="match status" value="1"/>
</dbReference>
<dbReference type="PROSITE" id="PS50137">
    <property type="entry name" value="DS_RBD"/>
    <property type="match status" value="1"/>
</dbReference>
<dbReference type="Gene3D" id="3.40.50.300">
    <property type="entry name" value="P-loop containing nucleotide triphosphate hydrolases"/>
    <property type="match status" value="2"/>
</dbReference>
<evidence type="ECO:0000259" key="28">
    <source>
        <dbReference type="PROSITE" id="PS51327"/>
    </source>
</evidence>
<dbReference type="PROSITE" id="PS00517">
    <property type="entry name" value="RNASE_3_1"/>
    <property type="match status" value="1"/>
</dbReference>
<evidence type="ECO:0000256" key="14">
    <source>
        <dbReference type="ARBA" id="ARBA00022806"/>
    </source>
</evidence>
<accession>A0A673H9B3</accession>
<proteinExistence type="inferred from homology"/>
<dbReference type="SUPFAM" id="SSF69065">
    <property type="entry name" value="RNase III domain-like"/>
    <property type="match status" value="2"/>
</dbReference>
<comment type="similarity">
    <text evidence="20 21">Belongs to the helicase family. Dicer subfamily.</text>
</comment>
<evidence type="ECO:0000256" key="20">
    <source>
        <dbReference type="ARBA" id="ARBA00035116"/>
    </source>
</evidence>
<feature type="region of interest" description="Disordered" evidence="22">
    <location>
        <begin position="1037"/>
        <end position="1103"/>
    </location>
</feature>
<dbReference type="Pfam" id="PF02170">
    <property type="entry name" value="PAZ"/>
    <property type="match status" value="1"/>
</dbReference>
<feature type="region of interest" description="Disordered" evidence="22">
    <location>
        <begin position="942"/>
        <end position="976"/>
    </location>
</feature>
<dbReference type="GO" id="GO:0051239">
    <property type="term" value="P:regulation of multicellular organismal process"/>
    <property type="evidence" value="ECO:0007669"/>
    <property type="project" value="UniProtKB-ARBA"/>
</dbReference>
<dbReference type="Proteomes" id="UP000472270">
    <property type="component" value="Unassembled WGS sequence"/>
</dbReference>
<evidence type="ECO:0000313" key="30">
    <source>
        <dbReference type="Proteomes" id="UP000472270"/>
    </source>
</evidence>
<evidence type="ECO:0000256" key="7">
    <source>
        <dbReference type="ARBA" id="ARBA00022553"/>
    </source>
</evidence>
<dbReference type="Gene3D" id="3.30.160.380">
    <property type="entry name" value="Dicer dimerisation domain"/>
    <property type="match status" value="1"/>
</dbReference>
<dbReference type="Gene3D" id="2.170.260.10">
    <property type="entry name" value="paz domain"/>
    <property type="match status" value="1"/>
</dbReference>
<dbReference type="SUPFAM" id="SSF101690">
    <property type="entry name" value="PAZ domain"/>
    <property type="match status" value="1"/>
</dbReference>
<dbReference type="PANTHER" id="PTHR14950:SF37">
    <property type="entry name" value="ENDORIBONUCLEASE DICER"/>
    <property type="match status" value="1"/>
</dbReference>
<feature type="domain" description="DRBM" evidence="23">
    <location>
        <begin position="1642"/>
        <end position="1707"/>
    </location>
</feature>
<dbReference type="PROSITE" id="PS51194">
    <property type="entry name" value="HELICASE_CTER"/>
    <property type="match status" value="1"/>
</dbReference>
<feature type="domain" description="RNase III" evidence="24">
    <location>
        <begin position="1459"/>
        <end position="1617"/>
    </location>
</feature>
<keyword evidence="7" id="KW-0597">Phosphoprotein</keyword>
<dbReference type="InterPro" id="IPR011545">
    <property type="entry name" value="DEAD/DEAH_box_helicase_dom"/>
</dbReference>
<dbReference type="SMART" id="SM00487">
    <property type="entry name" value="DEXDc"/>
    <property type="match status" value="1"/>
</dbReference>
<dbReference type="FunFam" id="3.40.50.300:FF:000628">
    <property type="entry name" value="Endoribonuclease Dicer"/>
    <property type="match status" value="1"/>
</dbReference>
<comment type="cofactor">
    <cofactor evidence="3">
        <name>Mg(2+)</name>
        <dbReference type="ChEBI" id="CHEBI:18420"/>
    </cofactor>
</comment>
<evidence type="ECO:0000256" key="4">
    <source>
        <dbReference type="ARBA" id="ARBA00004496"/>
    </source>
</evidence>
<evidence type="ECO:0000256" key="21">
    <source>
        <dbReference type="PROSITE-ProRule" id="PRU00657"/>
    </source>
</evidence>
<dbReference type="SMART" id="SM00535">
    <property type="entry name" value="RIBOc"/>
    <property type="match status" value="2"/>
</dbReference>
<feature type="compositionally biased region" description="Basic and acidic residues" evidence="22">
    <location>
        <begin position="1226"/>
        <end position="1240"/>
    </location>
</feature>
<dbReference type="FunFam" id="3.30.160.20:FF:000015">
    <property type="entry name" value="endoribonuclease Dicer"/>
    <property type="match status" value="1"/>
</dbReference>
<evidence type="ECO:0000256" key="2">
    <source>
        <dbReference type="ARBA" id="ARBA00001936"/>
    </source>
</evidence>
<evidence type="ECO:0000256" key="18">
    <source>
        <dbReference type="ARBA" id="ARBA00023158"/>
    </source>
</evidence>
<dbReference type="GO" id="GO:0016441">
    <property type="term" value="P:post-transcriptional gene silencing"/>
    <property type="evidence" value="ECO:0007669"/>
    <property type="project" value="UniProtKB-ARBA"/>
</dbReference>
<evidence type="ECO:0000256" key="1">
    <source>
        <dbReference type="ARBA" id="ARBA00000109"/>
    </source>
</evidence>
<dbReference type="GO" id="GO:0030422">
    <property type="term" value="P:siRNA processing"/>
    <property type="evidence" value="ECO:0007669"/>
    <property type="project" value="InterPro"/>
</dbReference>
<keyword evidence="14" id="KW-0347">Helicase</keyword>
<evidence type="ECO:0000256" key="5">
    <source>
        <dbReference type="ARBA" id="ARBA00012177"/>
    </source>
</evidence>
<dbReference type="SUPFAM" id="SSF54768">
    <property type="entry name" value="dsRNA-binding domain-like"/>
    <property type="match status" value="1"/>
</dbReference>
<dbReference type="Pfam" id="PF00636">
    <property type="entry name" value="Ribonuclease_3"/>
    <property type="match status" value="2"/>
</dbReference>
<keyword evidence="13" id="KW-0378">Hydrolase</keyword>
<reference evidence="29" key="2">
    <citation type="submission" date="2025-09" db="UniProtKB">
        <authorList>
            <consortium name="Ensembl"/>
        </authorList>
    </citation>
    <scope>IDENTIFICATION</scope>
</reference>
<feature type="domain" description="Helicase ATP-binding" evidence="26">
    <location>
        <begin position="41"/>
        <end position="213"/>
    </location>
</feature>
<dbReference type="CDD" id="cd10843">
    <property type="entry name" value="DSRM_DICER"/>
    <property type="match status" value="1"/>
</dbReference>
<feature type="region of interest" description="Disordered" evidence="22">
    <location>
        <begin position="1225"/>
        <end position="1264"/>
    </location>
</feature>
<dbReference type="InterPro" id="IPR000999">
    <property type="entry name" value="RNase_III_dom"/>
</dbReference>